<dbReference type="Proteomes" id="UP000596932">
    <property type="component" value="Unassembled WGS sequence"/>
</dbReference>
<organism evidence="1 2">
    <name type="scientific">Pseudomonas chaetocerotis</name>
    <dbReference type="NCBI Taxonomy" id="2758695"/>
    <lineage>
        <taxon>Bacteria</taxon>
        <taxon>Pseudomonadati</taxon>
        <taxon>Pseudomonadota</taxon>
        <taxon>Gammaproteobacteria</taxon>
        <taxon>Pseudomonadales</taxon>
        <taxon>Pseudomonadaceae</taxon>
        <taxon>Pseudomonas</taxon>
    </lineage>
</organism>
<name>A0A931GBN9_9PSED</name>
<accession>A0A931GBN9</accession>
<keyword evidence="2" id="KW-1185">Reference proteome</keyword>
<sequence length="188" mass="21857">MTELISKYKHIWGDNPRALLEEYNYQSELTMKLDTLKPEYLDLKTFYEIVLWKLNRFPNIQSDLLDELKGAGTLKAKEHRQAEELLQKLLTTPGIALPMASTILRFLNPSVFQIIDDRVYRIIHPGKAKYPSKPQKLNKRYLSISCDIYFDYLDALHKLASPKLPFEEADRILYELDIKLGNKIGTGI</sequence>
<evidence type="ECO:0000313" key="1">
    <source>
        <dbReference type="EMBL" id="MBG0835614.1"/>
    </source>
</evidence>
<dbReference type="EMBL" id="JACFYX010000008">
    <property type="protein sequence ID" value="MBG0835614.1"/>
    <property type="molecule type" value="Genomic_DNA"/>
</dbReference>
<evidence type="ECO:0000313" key="2">
    <source>
        <dbReference type="Proteomes" id="UP000596932"/>
    </source>
</evidence>
<gene>
    <name evidence="1" type="ORF">H3221_10890</name>
</gene>
<comment type="caution">
    <text evidence="1">The sequence shown here is derived from an EMBL/GenBank/DDBJ whole genome shotgun (WGS) entry which is preliminary data.</text>
</comment>
<proteinExistence type="predicted"/>
<dbReference type="AlphaFoldDB" id="A0A931GBN9"/>
<dbReference type="RefSeq" id="WP_196475062.1">
    <property type="nucleotide sequence ID" value="NZ_JACFYX020000007.1"/>
</dbReference>
<protein>
    <submittedName>
        <fullName evidence="1">Uncharacterized protein</fullName>
    </submittedName>
</protein>
<reference evidence="1" key="1">
    <citation type="submission" date="2020-07" db="EMBL/GenBank/DDBJ databases">
        <title>Pseudomonas chaetoceroseae sp. nov., a new member of the Pseudomonas oleovorans group isolated from a culture of Chaetoceros calcitrans.</title>
        <authorList>
            <person name="Girard L."/>
            <person name="Lood C."/>
            <person name="De Mot R."/>
            <person name="Baudart J."/>
        </authorList>
    </citation>
    <scope>NUCLEOTIDE SEQUENCE</scope>
    <source>
        <strain evidence="1">536</strain>
    </source>
</reference>